<feature type="compositionally biased region" description="Basic residues" evidence="1">
    <location>
        <begin position="66"/>
        <end position="77"/>
    </location>
</feature>
<gene>
    <name evidence="2" type="ORF">FGO68_gene10701</name>
</gene>
<feature type="compositionally biased region" description="Polar residues" evidence="1">
    <location>
        <begin position="39"/>
        <end position="48"/>
    </location>
</feature>
<name>A0A8J8NX26_HALGN</name>
<reference evidence="2" key="1">
    <citation type="submission" date="2019-06" db="EMBL/GenBank/DDBJ databases">
        <authorList>
            <person name="Zheng W."/>
        </authorList>
    </citation>
    <scope>NUCLEOTIDE SEQUENCE</scope>
    <source>
        <strain evidence="2">QDHG01</strain>
    </source>
</reference>
<dbReference type="Proteomes" id="UP000785679">
    <property type="component" value="Unassembled WGS sequence"/>
</dbReference>
<evidence type="ECO:0000256" key="1">
    <source>
        <dbReference type="SAM" id="MobiDB-lite"/>
    </source>
</evidence>
<feature type="compositionally biased region" description="Basic and acidic residues" evidence="1">
    <location>
        <begin position="1"/>
        <end position="10"/>
    </location>
</feature>
<dbReference type="AlphaFoldDB" id="A0A8J8NX26"/>
<sequence>MIHTSKRTDDTLALTGAAGLAAREQVQKQPPTPIAEQRIPNSRKQSTAAAAELSVEDGEQAAASVSKKRRKLSFRRKATLEEDKETDETSQCGRNNNTVPIPVSSPPPYMDGTEQQDLEGVLLNQSSVGDQAINVQQQIEIEDHIQGASVQMVDPAHNHHSFLGIEDCNNGLLPIEQDGGSEGVSHSAEEVEDMEGGDAAHRTLNIGNEEYYSNLQQVAGARSGFRHLTPTKSKIPLLGTRTCTKSGGSEVATVLHNASAYMITTPDVRRERTVSNDCSVKQYAALASHSEFIAPMLPTSQQQYFNHSQLFVGGSASSPAFGMFHELSAVPFAHIPTVGRFGGQRESRCASFDVNECLADGPAFNNNSHRAANLQDM</sequence>
<evidence type="ECO:0000313" key="3">
    <source>
        <dbReference type="Proteomes" id="UP000785679"/>
    </source>
</evidence>
<evidence type="ECO:0000313" key="2">
    <source>
        <dbReference type="EMBL" id="TNV83187.1"/>
    </source>
</evidence>
<dbReference type="EMBL" id="RRYP01004080">
    <property type="protein sequence ID" value="TNV83187.1"/>
    <property type="molecule type" value="Genomic_DNA"/>
</dbReference>
<comment type="caution">
    <text evidence="2">The sequence shown here is derived from an EMBL/GenBank/DDBJ whole genome shotgun (WGS) entry which is preliminary data.</text>
</comment>
<protein>
    <submittedName>
        <fullName evidence="2">Uncharacterized protein</fullName>
    </submittedName>
</protein>
<keyword evidence="3" id="KW-1185">Reference proteome</keyword>
<accession>A0A8J8NX26</accession>
<feature type="compositionally biased region" description="Low complexity" evidence="1">
    <location>
        <begin position="11"/>
        <end position="22"/>
    </location>
</feature>
<proteinExistence type="predicted"/>
<organism evidence="2 3">
    <name type="scientific">Halteria grandinella</name>
    <dbReference type="NCBI Taxonomy" id="5974"/>
    <lineage>
        <taxon>Eukaryota</taxon>
        <taxon>Sar</taxon>
        <taxon>Alveolata</taxon>
        <taxon>Ciliophora</taxon>
        <taxon>Intramacronucleata</taxon>
        <taxon>Spirotrichea</taxon>
        <taxon>Stichotrichia</taxon>
        <taxon>Sporadotrichida</taxon>
        <taxon>Halteriidae</taxon>
        <taxon>Halteria</taxon>
    </lineage>
</organism>
<feature type="compositionally biased region" description="Polar residues" evidence="1">
    <location>
        <begin position="89"/>
        <end position="99"/>
    </location>
</feature>
<feature type="region of interest" description="Disordered" evidence="1">
    <location>
        <begin position="1"/>
        <end position="108"/>
    </location>
</feature>